<dbReference type="STRING" id="247490.KSU1_C1378"/>
<evidence type="ECO:0000256" key="1">
    <source>
        <dbReference type="SAM" id="SignalP"/>
    </source>
</evidence>
<keyword evidence="1" id="KW-0732">Signal</keyword>
<evidence type="ECO:0000313" key="3">
    <source>
        <dbReference type="Proteomes" id="UP000002985"/>
    </source>
</evidence>
<dbReference type="OrthoDB" id="281807at2"/>
<dbReference type="Proteomes" id="UP000002985">
    <property type="component" value="Unassembled WGS sequence"/>
</dbReference>
<name>I3IMM9_9BACT</name>
<comment type="caution">
    <text evidence="2">The sequence shown here is derived from an EMBL/GenBank/DDBJ whole genome shotgun (WGS) entry which is preliminary data.</text>
</comment>
<sequence>MSRKNKVLACIQILMVLCILPCNSGRAVNLPIKTGEFPCRGHQCGCKSVLDCKTHCCCSSYKNHNELKNSSKKQSGFRVFMSSIDCKYGSDPLTNVTFTDKYILENQVQPIQASFLYFLFYNISIYLPEIIASPPEKPPRYLRQVTA</sequence>
<reference evidence="2 3" key="1">
    <citation type="journal article" date="2012" name="FEBS Lett.">
        <title>Anammox organism KSU-1 expresses a NirK-type copper-containing nitrite reductase instead of a NirS-type with cytochrome cd1.</title>
        <authorList>
            <person name="Hira D."/>
            <person name="Toh H."/>
            <person name="Migita C.T."/>
            <person name="Okubo H."/>
            <person name="Nishiyama T."/>
            <person name="Hattori M."/>
            <person name="Furukawa K."/>
            <person name="Fujii T."/>
        </authorList>
    </citation>
    <scope>NUCLEOTIDE SEQUENCE [LARGE SCALE GENOMIC DNA]</scope>
</reference>
<accession>I3IMM9</accession>
<feature type="signal peptide" evidence="1">
    <location>
        <begin position="1"/>
        <end position="27"/>
    </location>
</feature>
<protein>
    <recommendedName>
        <fullName evidence="4">Secreted protein</fullName>
    </recommendedName>
</protein>
<dbReference type="AlphaFoldDB" id="I3IMM9"/>
<organism evidence="2 3">
    <name type="scientific">Candidatus Jettenia caeni</name>
    <dbReference type="NCBI Taxonomy" id="247490"/>
    <lineage>
        <taxon>Bacteria</taxon>
        <taxon>Pseudomonadati</taxon>
        <taxon>Planctomycetota</taxon>
        <taxon>Candidatus Brocadiia</taxon>
        <taxon>Candidatus Brocadiales</taxon>
        <taxon>Candidatus Brocadiaceae</taxon>
        <taxon>Candidatus Jettenia</taxon>
    </lineage>
</organism>
<keyword evidence="3" id="KW-1185">Reference proteome</keyword>
<evidence type="ECO:0008006" key="4">
    <source>
        <dbReference type="Google" id="ProtNLM"/>
    </source>
</evidence>
<gene>
    <name evidence="2" type="ORF">KSU1_C1378</name>
</gene>
<feature type="chain" id="PRO_5003671459" description="Secreted protein" evidence="1">
    <location>
        <begin position="28"/>
        <end position="147"/>
    </location>
</feature>
<proteinExistence type="predicted"/>
<evidence type="ECO:0000313" key="2">
    <source>
        <dbReference type="EMBL" id="GAB62974.1"/>
    </source>
</evidence>
<dbReference type="EMBL" id="BAFH01000003">
    <property type="protein sequence ID" value="GAB62974.1"/>
    <property type="molecule type" value="Genomic_DNA"/>
</dbReference>